<feature type="non-terminal residue" evidence="1">
    <location>
        <position position="1"/>
    </location>
</feature>
<evidence type="ECO:0000313" key="2">
    <source>
        <dbReference type="Proteomes" id="UP000266841"/>
    </source>
</evidence>
<keyword evidence="2" id="KW-1185">Reference proteome</keyword>
<proteinExistence type="predicted"/>
<name>K0TFM2_THAOC</name>
<accession>K0TFM2</accession>
<dbReference type="AlphaFoldDB" id="K0TFM2"/>
<comment type="caution">
    <text evidence="1">The sequence shown here is derived from an EMBL/GenBank/DDBJ whole genome shotgun (WGS) entry which is preliminary data.</text>
</comment>
<gene>
    <name evidence="1" type="ORF">THAOC_06081</name>
</gene>
<reference evidence="1 2" key="1">
    <citation type="journal article" date="2012" name="Genome Biol.">
        <title>Genome and low-iron response of an oceanic diatom adapted to chronic iron limitation.</title>
        <authorList>
            <person name="Lommer M."/>
            <person name="Specht M."/>
            <person name="Roy A.S."/>
            <person name="Kraemer L."/>
            <person name="Andreson R."/>
            <person name="Gutowska M.A."/>
            <person name="Wolf J."/>
            <person name="Bergner S.V."/>
            <person name="Schilhabel M.B."/>
            <person name="Klostermeier U.C."/>
            <person name="Beiko R.G."/>
            <person name="Rosenstiel P."/>
            <person name="Hippler M."/>
            <person name="Laroche J."/>
        </authorList>
    </citation>
    <scope>NUCLEOTIDE SEQUENCE [LARGE SCALE GENOMIC DNA]</scope>
    <source>
        <strain evidence="1 2">CCMP1005</strain>
    </source>
</reference>
<organism evidence="1 2">
    <name type="scientific">Thalassiosira oceanica</name>
    <name type="common">Marine diatom</name>
    <dbReference type="NCBI Taxonomy" id="159749"/>
    <lineage>
        <taxon>Eukaryota</taxon>
        <taxon>Sar</taxon>
        <taxon>Stramenopiles</taxon>
        <taxon>Ochrophyta</taxon>
        <taxon>Bacillariophyta</taxon>
        <taxon>Coscinodiscophyceae</taxon>
        <taxon>Thalassiosirophycidae</taxon>
        <taxon>Thalassiosirales</taxon>
        <taxon>Thalassiosiraceae</taxon>
        <taxon>Thalassiosira</taxon>
    </lineage>
</organism>
<evidence type="ECO:0000313" key="1">
    <source>
        <dbReference type="EMBL" id="EJK72391.1"/>
    </source>
</evidence>
<dbReference type="Proteomes" id="UP000266841">
    <property type="component" value="Unassembled WGS sequence"/>
</dbReference>
<dbReference type="EMBL" id="AGNL01005918">
    <property type="protein sequence ID" value="EJK72391.1"/>
    <property type="molecule type" value="Genomic_DNA"/>
</dbReference>
<protein>
    <submittedName>
        <fullName evidence="1">Uncharacterized protein</fullName>
    </submittedName>
</protein>
<sequence>FVGGGWTNDDQMGDVAAMNINSADLTLQLHWPTSFVTLVTPWSLRRALRARPPTAKYRRWASWSAVGLPHDLATLPDKSNELFLLYIPGRIQHILVLIG</sequence>